<gene>
    <name evidence="2" type="ORF">C8J55DRAFT_565535</name>
</gene>
<feature type="region of interest" description="Disordered" evidence="1">
    <location>
        <begin position="300"/>
        <end position="324"/>
    </location>
</feature>
<feature type="compositionally biased region" description="Polar residues" evidence="1">
    <location>
        <begin position="300"/>
        <end position="313"/>
    </location>
</feature>
<evidence type="ECO:0000313" key="3">
    <source>
        <dbReference type="Proteomes" id="UP001150238"/>
    </source>
</evidence>
<dbReference type="AlphaFoldDB" id="A0A9W9DEY5"/>
<evidence type="ECO:0000256" key="1">
    <source>
        <dbReference type="SAM" id="MobiDB-lite"/>
    </source>
</evidence>
<reference evidence="2" key="1">
    <citation type="submission" date="2022-08" db="EMBL/GenBank/DDBJ databases">
        <authorList>
            <consortium name="DOE Joint Genome Institute"/>
            <person name="Min B."/>
            <person name="Riley R."/>
            <person name="Sierra-Patev S."/>
            <person name="Naranjo-Ortiz M."/>
            <person name="Looney B."/>
            <person name="Konkel Z."/>
            <person name="Slot J.C."/>
            <person name="Sakamoto Y."/>
            <person name="Steenwyk J.L."/>
            <person name="Rokas A."/>
            <person name="Carro J."/>
            <person name="Camarero S."/>
            <person name="Ferreira P."/>
            <person name="Molpeceres G."/>
            <person name="Ruiz-Duenas F.J."/>
            <person name="Serrano A."/>
            <person name="Henrissat B."/>
            <person name="Drula E."/>
            <person name="Hughes K.W."/>
            <person name="Mata J.L."/>
            <person name="Ishikawa N.K."/>
            <person name="Vargas-Isla R."/>
            <person name="Ushijima S."/>
            <person name="Smith C.A."/>
            <person name="Ahrendt S."/>
            <person name="Andreopoulos W."/>
            <person name="He G."/>
            <person name="Labutti K."/>
            <person name="Lipzen A."/>
            <person name="Ng V."/>
            <person name="Sandor L."/>
            <person name="Barry K."/>
            <person name="Martinez A.T."/>
            <person name="Xiao Y."/>
            <person name="Gibbons J.G."/>
            <person name="Terashima K."/>
            <person name="Hibbett D.S."/>
            <person name="Grigoriev I.V."/>
        </authorList>
    </citation>
    <scope>NUCLEOTIDE SEQUENCE</scope>
    <source>
        <strain evidence="2">Sp2 HRB7682 ss15</strain>
    </source>
</reference>
<comment type="caution">
    <text evidence="2">The sequence shown here is derived from an EMBL/GenBank/DDBJ whole genome shotgun (WGS) entry which is preliminary data.</text>
</comment>
<feature type="compositionally biased region" description="Basic and acidic residues" evidence="1">
    <location>
        <begin position="256"/>
        <end position="269"/>
    </location>
</feature>
<dbReference type="Proteomes" id="UP001150238">
    <property type="component" value="Unassembled WGS sequence"/>
</dbReference>
<reference evidence="2" key="2">
    <citation type="journal article" date="2023" name="Proc. Natl. Acad. Sci. U.S.A.">
        <title>A global phylogenomic analysis of the shiitake genus Lentinula.</title>
        <authorList>
            <person name="Sierra-Patev S."/>
            <person name="Min B."/>
            <person name="Naranjo-Ortiz M."/>
            <person name="Looney B."/>
            <person name="Konkel Z."/>
            <person name="Slot J.C."/>
            <person name="Sakamoto Y."/>
            <person name="Steenwyk J.L."/>
            <person name="Rokas A."/>
            <person name="Carro J."/>
            <person name="Camarero S."/>
            <person name="Ferreira P."/>
            <person name="Molpeceres G."/>
            <person name="Ruiz-Duenas F.J."/>
            <person name="Serrano A."/>
            <person name="Henrissat B."/>
            <person name="Drula E."/>
            <person name="Hughes K.W."/>
            <person name="Mata J.L."/>
            <person name="Ishikawa N.K."/>
            <person name="Vargas-Isla R."/>
            <person name="Ushijima S."/>
            <person name="Smith C.A."/>
            <person name="Donoghue J."/>
            <person name="Ahrendt S."/>
            <person name="Andreopoulos W."/>
            <person name="He G."/>
            <person name="LaButti K."/>
            <person name="Lipzen A."/>
            <person name="Ng V."/>
            <person name="Riley R."/>
            <person name="Sandor L."/>
            <person name="Barry K."/>
            <person name="Martinez A.T."/>
            <person name="Xiao Y."/>
            <person name="Gibbons J.G."/>
            <person name="Terashima K."/>
            <person name="Grigoriev I.V."/>
            <person name="Hibbett D."/>
        </authorList>
    </citation>
    <scope>NUCLEOTIDE SEQUENCE</scope>
    <source>
        <strain evidence="2">Sp2 HRB7682 ss15</strain>
    </source>
</reference>
<sequence>MHKYDFLAWLINKSPSLSTLDFTETQFKVQQVKWNRHRRHVPYTIYNGVIFDWVVGNVFPVEWPFEDDEKDKDVFCLELSSVIGSPEFLHHLLSKANKFLSSDAAVPPFGLGFLLSCESKFRGELGPSDLLDMLLGDMMFGQLGDKGAGNSAAVKDLYRDWRQRQEHELNSKEADITDAKVNLNRKRLKSSSDPAFDDDRDSDSSLQSKPPYKRLRRNTSPAPPAVKQRSGLLQWLSSTTTRFKPDVSLNAHNIKVKEKGSPEQQHTNEDQSSDPGSSSFLFKHRVDHEDPPGWICVKPASSTASSDPQSIPTQGLLEQDVGPGSPSPDIMLPEIPLLSSFHFPSYALMTQVTEEVKTLCVKNSHLVDSSNTVSSTSKSSSFPSLIVTSDEAFDSVEQGSDSLNNAQAQLGDNSDVKYNKSASEALDIAEVDALLLSSSNLSCSTAEVIQNGEESLDAAEVDGLLMTFNTTAASNSFDRLSLTSTQASQSVNISNTSTHLSFFTASPSNSSSSVLSSPLS</sequence>
<organism evidence="2 3">
    <name type="scientific">Lentinula lateritia</name>
    <dbReference type="NCBI Taxonomy" id="40482"/>
    <lineage>
        <taxon>Eukaryota</taxon>
        <taxon>Fungi</taxon>
        <taxon>Dikarya</taxon>
        <taxon>Basidiomycota</taxon>
        <taxon>Agaricomycotina</taxon>
        <taxon>Agaricomycetes</taxon>
        <taxon>Agaricomycetidae</taxon>
        <taxon>Agaricales</taxon>
        <taxon>Marasmiineae</taxon>
        <taxon>Omphalotaceae</taxon>
        <taxon>Lentinula</taxon>
    </lineage>
</organism>
<dbReference type="EMBL" id="JANVFS010000043">
    <property type="protein sequence ID" value="KAJ4466885.1"/>
    <property type="molecule type" value="Genomic_DNA"/>
</dbReference>
<protein>
    <submittedName>
        <fullName evidence="2">Uncharacterized protein</fullName>
    </submittedName>
</protein>
<evidence type="ECO:0000313" key="2">
    <source>
        <dbReference type="EMBL" id="KAJ4466885.1"/>
    </source>
</evidence>
<feature type="region of interest" description="Disordered" evidence="1">
    <location>
        <begin position="256"/>
        <end position="284"/>
    </location>
</feature>
<proteinExistence type="predicted"/>
<name>A0A9W9DEY5_9AGAR</name>
<feature type="region of interest" description="Disordered" evidence="1">
    <location>
        <begin position="186"/>
        <end position="232"/>
    </location>
</feature>
<accession>A0A9W9DEY5</accession>